<evidence type="ECO:0000313" key="2">
    <source>
        <dbReference type="Proteomes" id="UP000789525"/>
    </source>
</evidence>
<evidence type="ECO:0000313" key="1">
    <source>
        <dbReference type="EMBL" id="CAG8497324.1"/>
    </source>
</evidence>
<sequence length="148" mass="16948">MFQVCLQKYLSEKRNGNVSSSRGNMENINMNFYDTQVSRPSGNGTKKSSKINKKSASFNQDNNRLHITFKFFTHNRVLLLPFNTSFLALVRIIHARFGIDVSSLEYNNDFCQDFITVQGEEDWNLAKAVIGKFNDMRMILKVGNGKPV</sequence>
<dbReference type="Proteomes" id="UP000789525">
    <property type="component" value="Unassembled WGS sequence"/>
</dbReference>
<proteinExistence type="predicted"/>
<name>A0ACA9KX71_9GLOM</name>
<gene>
    <name evidence="1" type="ORF">ACOLOM_LOCUS2642</name>
</gene>
<comment type="caution">
    <text evidence="1">The sequence shown here is derived from an EMBL/GenBank/DDBJ whole genome shotgun (WGS) entry which is preliminary data.</text>
</comment>
<protein>
    <submittedName>
        <fullName evidence="1">16280_t:CDS:1</fullName>
    </submittedName>
</protein>
<keyword evidence="2" id="KW-1185">Reference proteome</keyword>
<dbReference type="EMBL" id="CAJVPT010003544">
    <property type="protein sequence ID" value="CAG8497324.1"/>
    <property type="molecule type" value="Genomic_DNA"/>
</dbReference>
<organism evidence="1 2">
    <name type="scientific">Acaulospora colombiana</name>
    <dbReference type="NCBI Taxonomy" id="27376"/>
    <lineage>
        <taxon>Eukaryota</taxon>
        <taxon>Fungi</taxon>
        <taxon>Fungi incertae sedis</taxon>
        <taxon>Mucoromycota</taxon>
        <taxon>Glomeromycotina</taxon>
        <taxon>Glomeromycetes</taxon>
        <taxon>Diversisporales</taxon>
        <taxon>Acaulosporaceae</taxon>
        <taxon>Acaulospora</taxon>
    </lineage>
</organism>
<accession>A0ACA9KX71</accession>
<reference evidence="1" key="1">
    <citation type="submission" date="2021-06" db="EMBL/GenBank/DDBJ databases">
        <authorList>
            <person name="Kallberg Y."/>
            <person name="Tangrot J."/>
            <person name="Rosling A."/>
        </authorList>
    </citation>
    <scope>NUCLEOTIDE SEQUENCE</scope>
    <source>
        <strain evidence="1">CL356</strain>
    </source>
</reference>